<dbReference type="InterPro" id="IPR036388">
    <property type="entry name" value="WH-like_DNA-bd_sf"/>
</dbReference>
<organism evidence="1 2">
    <name type="scientific">Pseudomonas aestuarii</name>
    <dbReference type="NCBI Taxonomy" id="3018340"/>
    <lineage>
        <taxon>Bacteria</taxon>
        <taxon>Pseudomonadati</taxon>
        <taxon>Pseudomonadota</taxon>
        <taxon>Gammaproteobacteria</taxon>
        <taxon>Pseudomonadales</taxon>
        <taxon>Pseudomonadaceae</taxon>
        <taxon>Pseudomonas</taxon>
    </lineage>
</organism>
<sequence>MMDVSYGQFCPVARAAEALRARWTPLQVRELLYGSPRFNDRHRTALAGLNSQLLW</sequence>
<protein>
    <submittedName>
        <fullName evidence="1">Uncharacterized protein</fullName>
    </submittedName>
</protein>
<name>A0ABT4XIQ9_9PSED</name>
<keyword evidence="2" id="KW-1185">Reference proteome</keyword>
<comment type="caution">
    <text evidence="1">The sequence shown here is derived from an EMBL/GenBank/DDBJ whole genome shotgun (WGS) entry which is preliminary data.</text>
</comment>
<dbReference type="EMBL" id="JAQJZJ010000008">
    <property type="protein sequence ID" value="MDA7088106.1"/>
    <property type="molecule type" value="Genomic_DNA"/>
</dbReference>
<reference evidence="1 2" key="1">
    <citation type="submission" date="2023-01" db="EMBL/GenBank/DDBJ databases">
        <title>Pseudomonas SA3-5T sp. nov., isolated from tidal flat sediment.</title>
        <authorList>
            <person name="Kim H.S."/>
            <person name="Kim J.-S."/>
            <person name="Suh M.K."/>
            <person name="Eom M.K."/>
            <person name="Lee J.-S."/>
        </authorList>
    </citation>
    <scope>NUCLEOTIDE SEQUENCE [LARGE SCALE GENOMIC DNA]</scope>
    <source>
        <strain evidence="1 2">SA3-5</strain>
    </source>
</reference>
<proteinExistence type="predicted"/>
<gene>
    <name evidence="1" type="ORF">PH586_17090</name>
</gene>
<dbReference type="Proteomes" id="UP001212042">
    <property type="component" value="Unassembled WGS sequence"/>
</dbReference>
<evidence type="ECO:0000313" key="2">
    <source>
        <dbReference type="Proteomes" id="UP001212042"/>
    </source>
</evidence>
<accession>A0ABT4XIQ9</accession>
<evidence type="ECO:0000313" key="1">
    <source>
        <dbReference type="EMBL" id="MDA7088106.1"/>
    </source>
</evidence>
<dbReference type="Gene3D" id="1.10.10.10">
    <property type="entry name" value="Winged helix-like DNA-binding domain superfamily/Winged helix DNA-binding domain"/>
    <property type="match status" value="1"/>
</dbReference>